<dbReference type="InterPro" id="IPR001851">
    <property type="entry name" value="ABC_transp_permease"/>
</dbReference>
<evidence type="ECO:0000256" key="1">
    <source>
        <dbReference type="ARBA" id="ARBA00004651"/>
    </source>
</evidence>
<dbReference type="PANTHER" id="PTHR30482:SF5">
    <property type="entry name" value="ABC TRANSPORTER PERMEASE PROTEIN"/>
    <property type="match status" value="1"/>
</dbReference>
<feature type="transmembrane region" description="Helical" evidence="6">
    <location>
        <begin position="266"/>
        <end position="291"/>
    </location>
</feature>
<feature type="transmembrane region" description="Helical" evidence="6">
    <location>
        <begin position="312"/>
        <end position="331"/>
    </location>
</feature>
<dbReference type="GO" id="GO:0005886">
    <property type="term" value="C:plasma membrane"/>
    <property type="evidence" value="ECO:0007669"/>
    <property type="project" value="UniProtKB-SubCell"/>
</dbReference>
<organism evidence="7 8">
    <name type="scientific">Candidatus Segetimicrobium genomatis</name>
    <dbReference type="NCBI Taxonomy" id="2569760"/>
    <lineage>
        <taxon>Bacteria</taxon>
        <taxon>Bacillati</taxon>
        <taxon>Candidatus Sysuimicrobiota</taxon>
        <taxon>Candidatus Sysuimicrobiia</taxon>
        <taxon>Candidatus Sysuimicrobiales</taxon>
        <taxon>Candidatus Segetimicrobiaceae</taxon>
        <taxon>Candidatus Segetimicrobium</taxon>
    </lineage>
</organism>
<dbReference type="GO" id="GO:0015658">
    <property type="term" value="F:branched-chain amino acid transmembrane transporter activity"/>
    <property type="evidence" value="ECO:0007669"/>
    <property type="project" value="InterPro"/>
</dbReference>
<dbReference type="EMBL" id="VBAK01000154">
    <property type="protein sequence ID" value="TMI87583.1"/>
    <property type="molecule type" value="Genomic_DNA"/>
</dbReference>
<comment type="subcellular location">
    <subcellularLocation>
        <location evidence="1">Cell membrane</location>
        <topology evidence="1">Multi-pass membrane protein</topology>
    </subcellularLocation>
</comment>
<feature type="transmembrane region" description="Helical" evidence="6">
    <location>
        <begin position="131"/>
        <end position="150"/>
    </location>
</feature>
<evidence type="ECO:0000256" key="6">
    <source>
        <dbReference type="SAM" id="Phobius"/>
    </source>
</evidence>
<reference evidence="7 8" key="1">
    <citation type="journal article" date="2019" name="Nat. Microbiol.">
        <title>Mediterranean grassland soil C-N compound turnover is dependent on rainfall and depth, and is mediated by genomically divergent microorganisms.</title>
        <authorList>
            <person name="Diamond S."/>
            <person name="Andeer P.F."/>
            <person name="Li Z."/>
            <person name="Crits-Christoph A."/>
            <person name="Burstein D."/>
            <person name="Anantharaman K."/>
            <person name="Lane K.R."/>
            <person name="Thomas B.C."/>
            <person name="Pan C."/>
            <person name="Northen T.R."/>
            <person name="Banfield J.F."/>
        </authorList>
    </citation>
    <scope>NUCLEOTIDE SEQUENCE [LARGE SCALE GENOMIC DNA]</scope>
    <source>
        <strain evidence="7">NP_3</strain>
    </source>
</reference>
<evidence type="ECO:0000313" key="7">
    <source>
        <dbReference type="EMBL" id="TMI87583.1"/>
    </source>
</evidence>
<feature type="transmembrane region" description="Helical" evidence="6">
    <location>
        <begin position="78"/>
        <end position="98"/>
    </location>
</feature>
<evidence type="ECO:0000256" key="2">
    <source>
        <dbReference type="ARBA" id="ARBA00022475"/>
    </source>
</evidence>
<dbReference type="AlphaFoldDB" id="A0A537JVP9"/>
<comment type="caution">
    <text evidence="7">The sequence shown here is derived from an EMBL/GenBank/DDBJ whole genome shotgun (WGS) entry which is preliminary data.</text>
</comment>
<dbReference type="Pfam" id="PF02653">
    <property type="entry name" value="BPD_transp_2"/>
    <property type="match status" value="1"/>
</dbReference>
<dbReference type="CDD" id="cd06581">
    <property type="entry name" value="TM_PBP1_LivM_like"/>
    <property type="match status" value="1"/>
</dbReference>
<keyword evidence="4 6" id="KW-1133">Transmembrane helix</keyword>
<dbReference type="PANTHER" id="PTHR30482">
    <property type="entry name" value="HIGH-AFFINITY BRANCHED-CHAIN AMINO ACID TRANSPORT SYSTEM PERMEASE"/>
    <property type="match status" value="1"/>
</dbReference>
<name>A0A537JVP9_9BACT</name>
<feature type="transmembrane region" description="Helical" evidence="6">
    <location>
        <begin position="180"/>
        <end position="199"/>
    </location>
</feature>
<keyword evidence="3 6" id="KW-0812">Transmembrane</keyword>
<feature type="transmembrane region" description="Helical" evidence="6">
    <location>
        <begin position="21"/>
        <end position="42"/>
    </location>
</feature>
<protein>
    <submittedName>
        <fullName evidence="7">Branched-chain amino acid ABC transporter permease</fullName>
    </submittedName>
</protein>
<feature type="transmembrane region" description="Helical" evidence="6">
    <location>
        <begin position="48"/>
        <end position="71"/>
    </location>
</feature>
<feature type="transmembrane region" description="Helical" evidence="6">
    <location>
        <begin position="220"/>
        <end position="246"/>
    </location>
</feature>
<feature type="transmembrane region" description="Helical" evidence="6">
    <location>
        <begin position="104"/>
        <end position="124"/>
    </location>
</feature>
<evidence type="ECO:0000256" key="3">
    <source>
        <dbReference type="ARBA" id="ARBA00022692"/>
    </source>
</evidence>
<evidence type="ECO:0000256" key="5">
    <source>
        <dbReference type="ARBA" id="ARBA00023136"/>
    </source>
</evidence>
<keyword evidence="5 6" id="KW-0472">Membrane</keyword>
<dbReference type="InterPro" id="IPR043428">
    <property type="entry name" value="LivM-like"/>
</dbReference>
<dbReference type="Proteomes" id="UP000318509">
    <property type="component" value="Unassembled WGS sequence"/>
</dbReference>
<evidence type="ECO:0000313" key="8">
    <source>
        <dbReference type="Proteomes" id="UP000318509"/>
    </source>
</evidence>
<keyword evidence="2" id="KW-1003">Cell membrane</keyword>
<sequence length="354" mass="38028">MRRLVTSDCGNFKTRYAEEAALFPNDVGRLALIAFLIVWFLVVPAAAGPYLLGVANLTGIAVIGATGLNLLTGYTGQITMGHGAFMGVGAYAAAILAARAHLPFWLAIPLAGIVTAGVGAFFGIPSLRLKGLYLAIATLAAQFILEYVFLHWEWLTRGTSGLAVPPARLGGWALSGERRFFWIIGAAVVLVTWLHLNLIRTRVGRAFVAIRDNDRAAAAIGIHLFGYKLLAFFLSAFMAGVAGALYAYYLGVVVPGKFTLDLSIDYLAMGIVGGLGTVLGPIYGGVVITVLPEILRALSQALSGAFSNVFTVLNALREVVFGLVIIVFLIFEPEGLADRWRVARAYFKHWPYAY</sequence>
<proteinExistence type="predicted"/>
<gene>
    <name evidence="7" type="ORF">E6H00_15270</name>
</gene>
<evidence type="ECO:0000256" key="4">
    <source>
        <dbReference type="ARBA" id="ARBA00022989"/>
    </source>
</evidence>
<accession>A0A537JVP9</accession>